<evidence type="ECO:0000313" key="1">
    <source>
        <dbReference type="EMBL" id="CAK0841239.1"/>
    </source>
</evidence>
<dbReference type="EMBL" id="CAUYUJ010014440">
    <property type="protein sequence ID" value="CAK0841239.1"/>
    <property type="molecule type" value="Genomic_DNA"/>
</dbReference>
<proteinExistence type="predicted"/>
<reference evidence="1" key="1">
    <citation type="submission" date="2023-10" db="EMBL/GenBank/DDBJ databases">
        <authorList>
            <person name="Chen Y."/>
            <person name="Shah S."/>
            <person name="Dougan E. K."/>
            <person name="Thang M."/>
            <person name="Chan C."/>
        </authorList>
    </citation>
    <scope>NUCLEOTIDE SEQUENCE [LARGE SCALE GENOMIC DNA]</scope>
</reference>
<accession>A0ABN9T9H7</accession>
<keyword evidence="2" id="KW-1185">Reference proteome</keyword>
<comment type="caution">
    <text evidence="1">The sequence shown here is derived from an EMBL/GenBank/DDBJ whole genome shotgun (WGS) entry which is preliminary data.</text>
</comment>
<organism evidence="1 2">
    <name type="scientific">Prorocentrum cordatum</name>
    <dbReference type="NCBI Taxonomy" id="2364126"/>
    <lineage>
        <taxon>Eukaryota</taxon>
        <taxon>Sar</taxon>
        <taxon>Alveolata</taxon>
        <taxon>Dinophyceae</taxon>
        <taxon>Prorocentrales</taxon>
        <taxon>Prorocentraceae</taxon>
        <taxon>Prorocentrum</taxon>
    </lineage>
</organism>
<evidence type="ECO:0000313" key="2">
    <source>
        <dbReference type="Proteomes" id="UP001189429"/>
    </source>
</evidence>
<protein>
    <recommendedName>
        <fullName evidence="3">Secreted protein</fullName>
    </recommendedName>
</protein>
<dbReference type="Proteomes" id="UP001189429">
    <property type="component" value="Unassembled WGS sequence"/>
</dbReference>
<evidence type="ECO:0008006" key="3">
    <source>
        <dbReference type="Google" id="ProtNLM"/>
    </source>
</evidence>
<gene>
    <name evidence="1" type="ORF">PCOR1329_LOCUS36505</name>
</gene>
<name>A0ABN9T9H7_9DINO</name>
<sequence length="140" mass="14852">MHSPVTLAERTVVLVVVALRAVTGLGHIIRDNHWTARATPSPRPARAGVPDGLTSGRGGRLLLPGDGSPALAGPGELLFPRAAPRPEKTARGALGGAAARHLHAPWGESRGVFFLWSRADVCTDRRRVCCSCRFLAPHSE</sequence>